<dbReference type="GO" id="GO:0006270">
    <property type="term" value="P:DNA replication initiation"/>
    <property type="evidence" value="ECO:0000318"/>
    <property type="project" value="GO_Central"/>
</dbReference>
<dbReference type="STRING" id="88036.D8S6E2"/>
<keyword evidence="9" id="KW-1185">Reference proteome</keyword>
<organism evidence="9">
    <name type="scientific">Selaginella moellendorffii</name>
    <name type="common">Spikemoss</name>
    <dbReference type="NCBI Taxonomy" id="88036"/>
    <lineage>
        <taxon>Eukaryota</taxon>
        <taxon>Viridiplantae</taxon>
        <taxon>Streptophyta</taxon>
        <taxon>Embryophyta</taxon>
        <taxon>Tracheophyta</taxon>
        <taxon>Lycopodiopsida</taxon>
        <taxon>Selaginellales</taxon>
        <taxon>Selaginellaceae</taxon>
        <taxon>Selaginella</taxon>
    </lineage>
</organism>
<protein>
    <recommendedName>
        <fullName evidence="3">DNA polymerase alpha subunit B</fullName>
    </recommendedName>
</protein>
<dbReference type="Pfam" id="PF04042">
    <property type="entry name" value="DNA_pol_E_B"/>
    <property type="match status" value="1"/>
</dbReference>
<evidence type="ECO:0000259" key="7">
    <source>
        <dbReference type="Pfam" id="PF22062"/>
    </source>
</evidence>
<gene>
    <name evidence="8" type="ORF">SELMODRAFT_110038</name>
</gene>
<feature type="domain" description="DNA polymerase alpha subunit B OB" evidence="7">
    <location>
        <begin position="188"/>
        <end position="287"/>
    </location>
</feature>
<dbReference type="InParanoid" id="D8S6E2"/>
<evidence type="ECO:0000256" key="5">
    <source>
        <dbReference type="ARBA" id="ARBA00023242"/>
    </source>
</evidence>
<dbReference type="GO" id="GO:0005658">
    <property type="term" value="C:alpha DNA polymerase:primase complex"/>
    <property type="evidence" value="ECO:0000318"/>
    <property type="project" value="GO_Central"/>
</dbReference>
<dbReference type="FunCoup" id="D8S6E2">
    <property type="interactions" value="3043"/>
</dbReference>
<evidence type="ECO:0000256" key="4">
    <source>
        <dbReference type="ARBA" id="ARBA00022705"/>
    </source>
</evidence>
<dbReference type="Gene3D" id="3.60.21.60">
    <property type="match status" value="2"/>
</dbReference>
<feature type="non-terminal residue" evidence="8">
    <location>
        <position position="1"/>
    </location>
</feature>
<dbReference type="InterPro" id="IPR054300">
    <property type="entry name" value="OB_DPOA2"/>
</dbReference>
<reference evidence="8 9" key="1">
    <citation type="journal article" date="2011" name="Science">
        <title>The Selaginella genome identifies genetic changes associated with the evolution of vascular plants.</title>
        <authorList>
            <person name="Banks J.A."/>
            <person name="Nishiyama T."/>
            <person name="Hasebe M."/>
            <person name="Bowman J.L."/>
            <person name="Gribskov M."/>
            <person name="dePamphilis C."/>
            <person name="Albert V.A."/>
            <person name="Aono N."/>
            <person name="Aoyama T."/>
            <person name="Ambrose B.A."/>
            <person name="Ashton N.W."/>
            <person name="Axtell M.J."/>
            <person name="Barker E."/>
            <person name="Barker M.S."/>
            <person name="Bennetzen J.L."/>
            <person name="Bonawitz N.D."/>
            <person name="Chapple C."/>
            <person name="Cheng C."/>
            <person name="Correa L.G."/>
            <person name="Dacre M."/>
            <person name="DeBarry J."/>
            <person name="Dreyer I."/>
            <person name="Elias M."/>
            <person name="Engstrom E.M."/>
            <person name="Estelle M."/>
            <person name="Feng L."/>
            <person name="Finet C."/>
            <person name="Floyd S.K."/>
            <person name="Frommer W.B."/>
            <person name="Fujita T."/>
            <person name="Gramzow L."/>
            <person name="Gutensohn M."/>
            <person name="Harholt J."/>
            <person name="Hattori M."/>
            <person name="Heyl A."/>
            <person name="Hirai T."/>
            <person name="Hiwatashi Y."/>
            <person name="Ishikawa M."/>
            <person name="Iwata M."/>
            <person name="Karol K.G."/>
            <person name="Koehler B."/>
            <person name="Kolukisaoglu U."/>
            <person name="Kubo M."/>
            <person name="Kurata T."/>
            <person name="Lalonde S."/>
            <person name="Li K."/>
            <person name="Li Y."/>
            <person name="Litt A."/>
            <person name="Lyons E."/>
            <person name="Manning G."/>
            <person name="Maruyama T."/>
            <person name="Michael T.P."/>
            <person name="Mikami K."/>
            <person name="Miyazaki S."/>
            <person name="Morinaga S."/>
            <person name="Murata T."/>
            <person name="Mueller-Roeber B."/>
            <person name="Nelson D.R."/>
            <person name="Obara M."/>
            <person name="Oguri Y."/>
            <person name="Olmstead R.G."/>
            <person name="Onodera N."/>
            <person name="Petersen B.L."/>
            <person name="Pils B."/>
            <person name="Prigge M."/>
            <person name="Rensing S.A."/>
            <person name="Riano-Pachon D.M."/>
            <person name="Roberts A.W."/>
            <person name="Sato Y."/>
            <person name="Scheller H.V."/>
            <person name="Schulz B."/>
            <person name="Schulz C."/>
            <person name="Shakirov E.V."/>
            <person name="Shibagaki N."/>
            <person name="Shinohara N."/>
            <person name="Shippen D.E."/>
            <person name="Soerensen I."/>
            <person name="Sotooka R."/>
            <person name="Sugimoto N."/>
            <person name="Sugita M."/>
            <person name="Sumikawa N."/>
            <person name="Tanurdzic M."/>
            <person name="Theissen G."/>
            <person name="Ulvskov P."/>
            <person name="Wakazuki S."/>
            <person name="Weng J.K."/>
            <person name="Willats W.W."/>
            <person name="Wipf D."/>
            <person name="Wolf P.G."/>
            <person name="Yang L."/>
            <person name="Zimmer A.D."/>
            <person name="Zhu Q."/>
            <person name="Mitros T."/>
            <person name="Hellsten U."/>
            <person name="Loque D."/>
            <person name="Otillar R."/>
            <person name="Salamov A."/>
            <person name="Schmutz J."/>
            <person name="Shapiro H."/>
            <person name="Lindquist E."/>
            <person name="Lucas S."/>
            <person name="Rokhsar D."/>
            <person name="Grigoriev I.V."/>
        </authorList>
    </citation>
    <scope>NUCLEOTIDE SEQUENCE [LARGE SCALE GENOMIC DNA]</scope>
</reference>
<comment type="subcellular location">
    <subcellularLocation>
        <location evidence="1">Nucleus</location>
    </subcellularLocation>
</comment>
<dbReference type="PIRSF" id="PIRSF018300">
    <property type="entry name" value="DNA_pol_alph_2"/>
    <property type="match status" value="1"/>
</dbReference>
<comment type="similarity">
    <text evidence="2">Belongs to the DNA polymerase alpha subunit B family.</text>
</comment>
<dbReference type="OMA" id="PFLDIEH"/>
<dbReference type="FunFam" id="3.60.21.60:FF:000004">
    <property type="entry name" value="DNA polymerase alpha subunit B"/>
    <property type="match status" value="1"/>
</dbReference>
<proteinExistence type="inferred from homology"/>
<dbReference type="GO" id="GO:0003677">
    <property type="term" value="F:DNA binding"/>
    <property type="evidence" value="ECO:0007669"/>
    <property type="project" value="InterPro"/>
</dbReference>
<dbReference type="EMBL" id="GL377604">
    <property type="protein sequence ID" value="EFJ19928.1"/>
    <property type="molecule type" value="Genomic_DNA"/>
</dbReference>
<dbReference type="PANTHER" id="PTHR23061">
    <property type="entry name" value="DNA POLYMERASE 2 ALPHA 70 KDA SUBUNIT"/>
    <property type="match status" value="1"/>
</dbReference>
<dbReference type="PANTHER" id="PTHR23061:SF12">
    <property type="entry name" value="DNA POLYMERASE ALPHA SUBUNIT B"/>
    <property type="match status" value="1"/>
</dbReference>
<dbReference type="InterPro" id="IPR016722">
    <property type="entry name" value="DNA_pol_alpha_bsu"/>
</dbReference>
<sequence length="590" mass="65793">VSLCSSFGLKPSTLVEHWEVFYLNSQLEKNTLLNSHIDKFRVFLQTQQRNDFIREHGGMHIYTKDDLDTFFTADAMLVDSKTPNKVVGSREAQYITPPQPRVKVTPRQVPSPTTPFSQRTTKCTVQFVFNDHLPDASSSAVDDIQQSEDLVLRKLKDVRRCQLEELSTGLKPGCRYMADQVESRFNELERRIKKFVQAFSEYESVPLSQHVAYASQEKILVVGRVCYDTEEADPNAVLLEGSVEYSGGHRVRLDLREISQFSLFPGQILVVEGHNPSGHCLVASRIFYSLPLPPHSAPDDNPLAKRQATNLTVKTQTPQPLHMIVASGPFTTSDNLSFEPLMELLAYARNKRPNVLLLMGPFVDAEHPHVKQGITDRVLSHVFQEEITTRLEDYCQFLGAGARVILIPSTRDVFHDRIFPQPPFNSFMFEDSSQQISLLPNPSVFRLDEVSIGCCTTDILRHLSSEEAARNPPGTSSDRMSRLGAQLVGQRSFYPLFPPALGTCLDLAVNPSALDLPCTPDIIVLSSDLVPFVKVESQPRTENLTTLLVNPGRLAKGAMGGTFVEAMVTLPSTPQLSSIGARAKLSFIKI</sequence>
<dbReference type="eggNOG" id="KOG1625">
    <property type="taxonomic scope" value="Eukaryota"/>
</dbReference>
<evidence type="ECO:0000256" key="3">
    <source>
        <dbReference type="ARBA" id="ARBA00018596"/>
    </source>
</evidence>
<keyword evidence="5" id="KW-0539">Nucleus</keyword>
<evidence type="ECO:0000313" key="8">
    <source>
        <dbReference type="EMBL" id="EFJ19928.1"/>
    </source>
</evidence>
<name>D8S6E2_SELML</name>
<dbReference type="KEGG" id="smo:SELMODRAFT_110038"/>
<dbReference type="Gramene" id="EFJ19928">
    <property type="protein sequence ID" value="EFJ19928"/>
    <property type="gene ID" value="SELMODRAFT_110038"/>
</dbReference>
<evidence type="ECO:0000313" key="9">
    <source>
        <dbReference type="Proteomes" id="UP000001514"/>
    </source>
</evidence>
<feature type="domain" description="DNA polymerase alpha/delta/epsilon subunit B" evidence="6">
    <location>
        <begin position="324"/>
        <end position="534"/>
    </location>
</feature>
<evidence type="ECO:0000259" key="6">
    <source>
        <dbReference type="Pfam" id="PF04042"/>
    </source>
</evidence>
<dbReference type="InterPro" id="IPR007185">
    <property type="entry name" value="DNA_pol_a/d/e_bsu"/>
</dbReference>
<dbReference type="Pfam" id="PF22062">
    <property type="entry name" value="OB_DPOA2"/>
    <property type="match status" value="1"/>
</dbReference>
<dbReference type="AlphaFoldDB" id="D8S6E2"/>
<evidence type="ECO:0000256" key="2">
    <source>
        <dbReference type="ARBA" id="ARBA00007299"/>
    </source>
</evidence>
<keyword evidence="4" id="KW-0235">DNA replication</keyword>
<dbReference type="Proteomes" id="UP000001514">
    <property type="component" value="Unassembled WGS sequence"/>
</dbReference>
<dbReference type="HOGENOM" id="CLU_014923_3_2_1"/>
<accession>D8S6E2</accession>
<evidence type="ECO:0000256" key="1">
    <source>
        <dbReference type="ARBA" id="ARBA00004123"/>
    </source>
</evidence>